<dbReference type="InterPro" id="IPR011990">
    <property type="entry name" value="TPR-like_helical_dom_sf"/>
</dbReference>
<dbReference type="EMBL" id="UOFH01000317">
    <property type="protein sequence ID" value="VAW65530.1"/>
    <property type="molecule type" value="Genomic_DNA"/>
</dbReference>
<organism evidence="2">
    <name type="scientific">hydrothermal vent metagenome</name>
    <dbReference type="NCBI Taxonomy" id="652676"/>
    <lineage>
        <taxon>unclassified sequences</taxon>
        <taxon>metagenomes</taxon>
        <taxon>ecological metagenomes</taxon>
    </lineage>
</organism>
<feature type="compositionally biased region" description="Low complexity" evidence="1">
    <location>
        <begin position="44"/>
        <end position="53"/>
    </location>
</feature>
<dbReference type="SMART" id="SM00671">
    <property type="entry name" value="SEL1"/>
    <property type="match status" value="2"/>
</dbReference>
<evidence type="ECO:0008006" key="3">
    <source>
        <dbReference type="Google" id="ProtNLM"/>
    </source>
</evidence>
<dbReference type="PANTHER" id="PTHR11102:SF160">
    <property type="entry name" value="ERAD-ASSOCIATED E3 UBIQUITIN-PROTEIN LIGASE COMPONENT HRD3"/>
    <property type="match status" value="1"/>
</dbReference>
<reference evidence="2" key="1">
    <citation type="submission" date="2018-06" db="EMBL/GenBank/DDBJ databases">
        <authorList>
            <person name="Zhirakovskaya E."/>
        </authorList>
    </citation>
    <scope>NUCLEOTIDE SEQUENCE</scope>
</reference>
<feature type="region of interest" description="Disordered" evidence="1">
    <location>
        <begin position="33"/>
        <end position="53"/>
    </location>
</feature>
<accession>A0A3B0XLE1</accession>
<proteinExistence type="predicted"/>
<dbReference type="InterPro" id="IPR006597">
    <property type="entry name" value="Sel1-like"/>
</dbReference>
<evidence type="ECO:0000256" key="1">
    <source>
        <dbReference type="SAM" id="MobiDB-lite"/>
    </source>
</evidence>
<gene>
    <name evidence="2" type="ORF">MNBD_GAMMA08-2158</name>
</gene>
<dbReference type="PANTHER" id="PTHR11102">
    <property type="entry name" value="SEL-1-LIKE PROTEIN"/>
    <property type="match status" value="1"/>
</dbReference>
<dbReference type="SUPFAM" id="SSF81901">
    <property type="entry name" value="HCP-like"/>
    <property type="match status" value="1"/>
</dbReference>
<dbReference type="Gene3D" id="1.25.40.10">
    <property type="entry name" value="Tetratricopeptide repeat domain"/>
    <property type="match status" value="1"/>
</dbReference>
<protein>
    <recommendedName>
        <fullName evidence="3">Sel1 repeat family protein</fullName>
    </recommendedName>
</protein>
<feature type="compositionally biased region" description="Polar residues" evidence="1">
    <location>
        <begin position="33"/>
        <end position="43"/>
    </location>
</feature>
<name>A0A3B0XLE1_9ZZZZ</name>
<sequence>MQSNTITTHSTIFGLILALITFGVSAEHATTQPPQLSAASTAAQPNSQLNSQPSPLQQYQLALNYLLGRNGVEKSAEKAASMFKTLAEQNWSSAQHMLGNMYLRGKGVEKNDLLAYKWLSLASKNNLQLARAIHAKRRQLYENLQSNLSMQSLNKVETWITEWEPNNGKTQLN</sequence>
<evidence type="ECO:0000313" key="2">
    <source>
        <dbReference type="EMBL" id="VAW65530.1"/>
    </source>
</evidence>
<dbReference type="Pfam" id="PF08238">
    <property type="entry name" value="Sel1"/>
    <property type="match status" value="2"/>
</dbReference>
<dbReference type="AlphaFoldDB" id="A0A3B0XLE1"/>
<dbReference type="InterPro" id="IPR050767">
    <property type="entry name" value="Sel1_AlgK"/>
</dbReference>